<comment type="caution">
    <text evidence="1">The sequence shown here is derived from an EMBL/GenBank/DDBJ whole genome shotgun (WGS) entry which is preliminary data.</text>
</comment>
<sequence length="185" mass="20141">MPDWVKKLARRYLDNPPTIALIGDQEEKLAEGIKLYAIPTTASSQHGPGVYAFSQGDDRAKSFWKLVYDGLNTPGKKQMPGFILGQLAVLHVPTNFTTLAGSHPREAESKAVQQRVTLRLRTSWFDIPWEKLEAIKAMIIPTLGTLILVIGANGFATTANVARTIASSVTIAASFGAAEAEPFEF</sequence>
<proteinExistence type="predicted"/>
<protein>
    <submittedName>
        <fullName evidence="1">Uncharacterized protein</fullName>
    </submittedName>
</protein>
<dbReference type="Proteomes" id="UP001279734">
    <property type="component" value="Unassembled WGS sequence"/>
</dbReference>
<gene>
    <name evidence="1" type="ORF">Nepgr_008168</name>
</gene>
<dbReference type="AlphaFoldDB" id="A0AAD3XJ01"/>
<evidence type="ECO:0000313" key="2">
    <source>
        <dbReference type="Proteomes" id="UP001279734"/>
    </source>
</evidence>
<accession>A0AAD3XJ01</accession>
<keyword evidence="2" id="KW-1185">Reference proteome</keyword>
<organism evidence="1 2">
    <name type="scientific">Nepenthes gracilis</name>
    <name type="common">Slender pitcher plant</name>
    <dbReference type="NCBI Taxonomy" id="150966"/>
    <lineage>
        <taxon>Eukaryota</taxon>
        <taxon>Viridiplantae</taxon>
        <taxon>Streptophyta</taxon>
        <taxon>Embryophyta</taxon>
        <taxon>Tracheophyta</taxon>
        <taxon>Spermatophyta</taxon>
        <taxon>Magnoliopsida</taxon>
        <taxon>eudicotyledons</taxon>
        <taxon>Gunneridae</taxon>
        <taxon>Pentapetalae</taxon>
        <taxon>Caryophyllales</taxon>
        <taxon>Nepenthaceae</taxon>
        <taxon>Nepenthes</taxon>
    </lineage>
</organism>
<evidence type="ECO:0000313" key="1">
    <source>
        <dbReference type="EMBL" id="GMH06328.1"/>
    </source>
</evidence>
<name>A0AAD3XJ01_NEPGR</name>
<dbReference type="EMBL" id="BSYO01000006">
    <property type="protein sequence ID" value="GMH06328.1"/>
    <property type="molecule type" value="Genomic_DNA"/>
</dbReference>
<reference evidence="1" key="1">
    <citation type="submission" date="2023-05" db="EMBL/GenBank/DDBJ databases">
        <title>Nepenthes gracilis genome sequencing.</title>
        <authorList>
            <person name="Fukushima K."/>
        </authorList>
    </citation>
    <scope>NUCLEOTIDE SEQUENCE</scope>
    <source>
        <strain evidence="1">SING2019-196</strain>
    </source>
</reference>